<dbReference type="EC" id="5.2.1.2" evidence="4"/>
<gene>
    <name evidence="4" type="primary">maiA</name>
    <name evidence="4" type="ORF">ACFOKA_08130</name>
</gene>
<evidence type="ECO:0000313" key="4">
    <source>
        <dbReference type="EMBL" id="MFC3051869.1"/>
    </source>
</evidence>
<name>A0ABV7D581_9PROT</name>
<dbReference type="PROSITE" id="PS50404">
    <property type="entry name" value="GST_NTER"/>
    <property type="match status" value="1"/>
</dbReference>
<dbReference type="Proteomes" id="UP001595444">
    <property type="component" value="Unassembled WGS sequence"/>
</dbReference>
<proteinExistence type="inferred from homology"/>
<evidence type="ECO:0000259" key="3">
    <source>
        <dbReference type="PROSITE" id="PS50405"/>
    </source>
</evidence>
<comment type="similarity">
    <text evidence="1">Belongs to the GST superfamily. Zeta family.</text>
</comment>
<dbReference type="InterPro" id="IPR004046">
    <property type="entry name" value="GST_C"/>
</dbReference>
<evidence type="ECO:0000256" key="1">
    <source>
        <dbReference type="ARBA" id="ARBA00010007"/>
    </source>
</evidence>
<comment type="caution">
    <text evidence="4">The sequence shown here is derived from an EMBL/GenBank/DDBJ whole genome shotgun (WGS) entry which is preliminary data.</text>
</comment>
<keyword evidence="4" id="KW-0413">Isomerase</keyword>
<evidence type="ECO:0000313" key="5">
    <source>
        <dbReference type="Proteomes" id="UP001595444"/>
    </source>
</evidence>
<dbReference type="PANTHER" id="PTHR42673">
    <property type="entry name" value="MALEYLACETOACETATE ISOMERASE"/>
    <property type="match status" value="1"/>
</dbReference>
<dbReference type="SUPFAM" id="SSF52833">
    <property type="entry name" value="Thioredoxin-like"/>
    <property type="match status" value="1"/>
</dbReference>
<dbReference type="RefSeq" id="WP_194214219.1">
    <property type="nucleotide sequence ID" value="NZ_CP061205.1"/>
</dbReference>
<dbReference type="InterPro" id="IPR036249">
    <property type="entry name" value="Thioredoxin-like_sf"/>
</dbReference>
<dbReference type="GO" id="GO:0016034">
    <property type="term" value="F:maleylacetoacetate isomerase activity"/>
    <property type="evidence" value="ECO:0007669"/>
    <property type="project" value="UniProtKB-EC"/>
</dbReference>
<dbReference type="CDD" id="cd03191">
    <property type="entry name" value="GST_C_Zeta"/>
    <property type="match status" value="1"/>
</dbReference>
<dbReference type="InterPro" id="IPR005955">
    <property type="entry name" value="GST_Zeta"/>
</dbReference>
<dbReference type="InterPro" id="IPR036282">
    <property type="entry name" value="Glutathione-S-Trfase_C_sf"/>
</dbReference>
<dbReference type="NCBIfam" id="TIGR01262">
    <property type="entry name" value="maiA"/>
    <property type="match status" value="1"/>
</dbReference>
<dbReference type="SFLD" id="SFLDS00019">
    <property type="entry name" value="Glutathione_Transferase_(cytos"/>
    <property type="match status" value="1"/>
</dbReference>
<dbReference type="Pfam" id="PF14497">
    <property type="entry name" value="GST_C_3"/>
    <property type="match status" value="1"/>
</dbReference>
<evidence type="ECO:0000259" key="2">
    <source>
        <dbReference type="PROSITE" id="PS50404"/>
    </source>
</evidence>
<dbReference type="EMBL" id="JBHRSL010000005">
    <property type="protein sequence ID" value="MFC3051869.1"/>
    <property type="molecule type" value="Genomic_DNA"/>
</dbReference>
<dbReference type="SFLD" id="SFLDG00358">
    <property type="entry name" value="Main_(cytGST)"/>
    <property type="match status" value="1"/>
</dbReference>
<dbReference type="InterPro" id="IPR034330">
    <property type="entry name" value="GST_Zeta_C"/>
</dbReference>
<organism evidence="4 5">
    <name type="scientific">Kordiimonas pumila</name>
    <dbReference type="NCBI Taxonomy" id="2161677"/>
    <lineage>
        <taxon>Bacteria</taxon>
        <taxon>Pseudomonadati</taxon>
        <taxon>Pseudomonadota</taxon>
        <taxon>Alphaproteobacteria</taxon>
        <taxon>Kordiimonadales</taxon>
        <taxon>Kordiimonadaceae</taxon>
        <taxon>Kordiimonas</taxon>
    </lineage>
</organism>
<dbReference type="Pfam" id="PF13409">
    <property type="entry name" value="GST_N_2"/>
    <property type="match status" value="1"/>
</dbReference>
<dbReference type="InterPro" id="IPR004045">
    <property type="entry name" value="Glutathione_S-Trfase_N"/>
</dbReference>
<accession>A0ABV7D581</accession>
<dbReference type="PROSITE" id="PS50405">
    <property type="entry name" value="GST_CTER"/>
    <property type="match status" value="1"/>
</dbReference>
<dbReference type="PANTHER" id="PTHR42673:SF4">
    <property type="entry name" value="MALEYLACETOACETATE ISOMERASE"/>
    <property type="match status" value="1"/>
</dbReference>
<dbReference type="SUPFAM" id="SSF47616">
    <property type="entry name" value="GST C-terminal domain-like"/>
    <property type="match status" value="1"/>
</dbReference>
<keyword evidence="5" id="KW-1185">Reference proteome</keyword>
<protein>
    <submittedName>
        <fullName evidence="4">Maleylacetoacetate isomerase</fullName>
        <ecNumber evidence="4">5.2.1.2</ecNumber>
    </submittedName>
</protein>
<dbReference type="InterPro" id="IPR034333">
    <property type="entry name" value="GST_Zeta_N"/>
</dbReference>
<dbReference type="Gene3D" id="1.20.1050.10">
    <property type="match status" value="1"/>
</dbReference>
<feature type="domain" description="GST N-terminal" evidence="2">
    <location>
        <begin position="2"/>
        <end position="84"/>
    </location>
</feature>
<dbReference type="InterPro" id="IPR040079">
    <property type="entry name" value="Glutathione_S-Trfase"/>
</dbReference>
<dbReference type="InterPro" id="IPR010987">
    <property type="entry name" value="Glutathione-S-Trfase_C-like"/>
</dbReference>
<feature type="domain" description="GST C-terminal" evidence="3">
    <location>
        <begin position="89"/>
        <end position="216"/>
    </location>
</feature>
<reference evidence="5" key="1">
    <citation type="journal article" date="2019" name="Int. J. Syst. Evol. Microbiol.">
        <title>The Global Catalogue of Microorganisms (GCM) 10K type strain sequencing project: providing services to taxonomists for standard genome sequencing and annotation.</title>
        <authorList>
            <consortium name="The Broad Institute Genomics Platform"/>
            <consortium name="The Broad Institute Genome Sequencing Center for Infectious Disease"/>
            <person name="Wu L."/>
            <person name="Ma J."/>
        </authorList>
    </citation>
    <scope>NUCLEOTIDE SEQUENCE [LARGE SCALE GENOMIC DNA]</scope>
    <source>
        <strain evidence="5">KCTC 62164</strain>
    </source>
</reference>
<sequence length="216" mass="24376">MTGMVLHNYYRSSTSYRVRAALNLKQVPYAYKSYHLRKGEQKSKAFLKLNPEGLVPALELPDGKILTQSMAIIEWLDEEYPEPKLMPADALGRARVRSLAQAVACDVHPINNLRVLGALKARFNASDDDVADWFSTWVHACFEPYEKRLSTEAETGNFCHGDTPTLADICLVAQVINNARFSVCMDSYPIIQAIYERCMEIDAFQQAKPMLQPDAE</sequence>
<dbReference type="CDD" id="cd03042">
    <property type="entry name" value="GST_N_Zeta"/>
    <property type="match status" value="1"/>
</dbReference>
<dbReference type="Gene3D" id="3.40.30.10">
    <property type="entry name" value="Glutaredoxin"/>
    <property type="match status" value="1"/>
</dbReference>